<sequence length="235" mass="25209">MSGLFVTFEGGEGSGKTTQLKLLANRIRASGKEVNETRDPGGTGIGEGIRTLLLYSPLDACVDRPGSAPIAAATELLLYEASRAQLVREVIAPALARGTVVLCDRFTDSTLAYQGVGRGIDCNLIQRLSRFSTDGLIPDLTILLDLDPRIGLARCRGGVDGDASTGLSTGLSAWDRIEAEPLDFHQRIRGGYLAMAREEPDRITVIDAGLSVTEIETIAWNQFLHLQDRCGHAVS</sequence>
<dbReference type="InterPro" id="IPR018094">
    <property type="entry name" value="Thymidylate_kinase"/>
</dbReference>
<protein>
    <recommendedName>
        <fullName evidence="3 11">Thymidylate kinase</fullName>
        <ecNumber evidence="2 11">2.7.4.9</ecNumber>
    </recommendedName>
    <alternativeName>
        <fullName evidence="11">dTMP kinase</fullName>
    </alternativeName>
</protein>
<keyword evidence="7 11" id="KW-0418">Kinase</keyword>
<dbReference type="Gene3D" id="3.40.50.300">
    <property type="entry name" value="P-loop containing nucleotide triphosphate hydrolases"/>
    <property type="match status" value="1"/>
</dbReference>
<dbReference type="PANTHER" id="PTHR10344:SF4">
    <property type="entry name" value="UMP-CMP KINASE 2, MITOCHONDRIAL"/>
    <property type="match status" value="1"/>
</dbReference>
<evidence type="ECO:0000313" key="13">
    <source>
        <dbReference type="EMBL" id="PTL36358.1"/>
    </source>
</evidence>
<evidence type="ECO:0000256" key="11">
    <source>
        <dbReference type="HAMAP-Rule" id="MF_00165"/>
    </source>
</evidence>
<evidence type="ECO:0000256" key="4">
    <source>
        <dbReference type="ARBA" id="ARBA00022679"/>
    </source>
</evidence>
<dbReference type="HAMAP" id="MF_00165">
    <property type="entry name" value="Thymidylate_kinase"/>
    <property type="match status" value="1"/>
</dbReference>
<dbReference type="GO" id="GO:0005524">
    <property type="term" value="F:ATP binding"/>
    <property type="evidence" value="ECO:0007669"/>
    <property type="project" value="UniProtKB-UniRule"/>
</dbReference>
<dbReference type="GO" id="GO:0004798">
    <property type="term" value="F:dTMP kinase activity"/>
    <property type="evidence" value="ECO:0007669"/>
    <property type="project" value="UniProtKB-UniRule"/>
</dbReference>
<dbReference type="NCBIfam" id="TIGR00041">
    <property type="entry name" value="DTMP_kinase"/>
    <property type="match status" value="1"/>
</dbReference>
<dbReference type="EC" id="2.7.4.9" evidence="2 11"/>
<organism evidence="13 14">
    <name type="scientific">Candidatus Methylomirabilis limnetica</name>
    <dbReference type="NCBI Taxonomy" id="2033718"/>
    <lineage>
        <taxon>Bacteria</taxon>
        <taxon>Candidatus Methylomirabilota</taxon>
        <taxon>Candidatus Methylomirabilia</taxon>
        <taxon>Candidatus Methylomirabilales</taxon>
        <taxon>Candidatus Methylomirabilaceae</taxon>
        <taxon>Candidatus Methylomirabilis</taxon>
    </lineage>
</organism>
<evidence type="ECO:0000256" key="10">
    <source>
        <dbReference type="ARBA" id="ARBA00057735"/>
    </source>
</evidence>
<dbReference type="GO" id="GO:0005829">
    <property type="term" value="C:cytosol"/>
    <property type="evidence" value="ECO:0007669"/>
    <property type="project" value="TreeGrafter"/>
</dbReference>
<keyword evidence="8 11" id="KW-0067">ATP-binding</keyword>
<evidence type="ECO:0000256" key="6">
    <source>
        <dbReference type="ARBA" id="ARBA00022741"/>
    </source>
</evidence>
<proteinExistence type="inferred from homology"/>
<dbReference type="OrthoDB" id="9774907at2"/>
<dbReference type="Proteomes" id="UP000241436">
    <property type="component" value="Unassembled WGS sequence"/>
</dbReference>
<dbReference type="EMBL" id="NVQC01000016">
    <property type="protein sequence ID" value="PTL36358.1"/>
    <property type="molecule type" value="Genomic_DNA"/>
</dbReference>
<evidence type="ECO:0000256" key="1">
    <source>
        <dbReference type="ARBA" id="ARBA00009776"/>
    </source>
</evidence>
<evidence type="ECO:0000256" key="8">
    <source>
        <dbReference type="ARBA" id="ARBA00022840"/>
    </source>
</evidence>
<reference evidence="14" key="2">
    <citation type="journal article" date="2018" name="Environ. Microbiol.">
        <title>Bloom of a denitrifying methanotroph, 'Candidatus Methylomirabilis limnetica', in a deep stratified lake.</title>
        <authorList>
            <person name="Graf J.S."/>
            <person name="Mayr M.J."/>
            <person name="Marchant H.K."/>
            <person name="Tienken D."/>
            <person name="Hach P.F."/>
            <person name="Brand A."/>
            <person name="Schubert C.J."/>
            <person name="Kuypers M.M."/>
            <person name="Milucka J."/>
        </authorList>
    </citation>
    <scope>NUCLEOTIDE SEQUENCE [LARGE SCALE GENOMIC DNA]</scope>
    <source>
        <strain evidence="14">Zug</strain>
    </source>
</reference>
<evidence type="ECO:0000259" key="12">
    <source>
        <dbReference type="Pfam" id="PF02223"/>
    </source>
</evidence>
<keyword evidence="14" id="KW-1185">Reference proteome</keyword>
<feature type="binding site" evidence="11">
    <location>
        <begin position="10"/>
        <end position="17"/>
    </location>
    <ligand>
        <name>ATP</name>
        <dbReference type="ChEBI" id="CHEBI:30616"/>
    </ligand>
</feature>
<dbReference type="SUPFAM" id="SSF52540">
    <property type="entry name" value="P-loop containing nucleoside triphosphate hydrolases"/>
    <property type="match status" value="1"/>
</dbReference>
<dbReference type="InterPro" id="IPR027417">
    <property type="entry name" value="P-loop_NTPase"/>
</dbReference>
<dbReference type="CDD" id="cd01672">
    <property type="entry name" value="TMPK"/>
    <property type="match status" value="1"/>
</dbReference>
<name>A0A2T4TZ58_9BACT</name>
<dbReference type="InterPro" id="IPR039430">
    <property type="entry name" value="Thymidylate_kin-like_dom"/>
</dbReference>
<dbReference type="PANTHER" id="PTHR10344">
    <property type="entry name" value="THYMIDYLATE KINASE"/>
    <property type="match status" value="1"/>
</dbReference>
<evidence type="ECO:0000256" key="9">
    <source>
        <dbReference type="ARBA" id="ARBA00048743"/>
    </source>
</evidence>
<comment type="caution">
    <text evidence="13">The sequence shown here is derived from an EMBL/GenBank/DDBJ whole genome shotgun (WGS) entry which is preliminary data.</text>
</comment>
<comment type="similarity">
    <text evidence="1 11">Belongs to the thymidylate kinase family.</text>
</comment>
<keyword evidence="4 11" id="KW-0808">Transferase</keyword>
<dbReference type="FunFam" id="3.40.50.300:FF:000225">
    <property type="entry name" value="Thymidylate kinase"/>
    <property type="match status" value="1"/>
</dbReference>
<keyword evidence="6 11" id="KW-0547">Nucleotide-binding</keyword>
<dbReference type="InterPro" id="IPR018095">
    <property type="entry name" value="Thymidylate_kin_CS"/>
</dbReference>
<comment type="catalytic activity">
    <reaction evidence="9 11">
        <text>dTMP + ATP = dTDP + ADP</text>
        <dbReference type="Rhea" id="RHEA:13517"/>
        <dbReference type="ChEBI" id="CHEBI:30616"/>
        <dbReference type="ChEBI" id="CHEBI:58369"/>
        <dbReference type="ChEBI" id="CHEBI:63528"/>
        <dbReference type="ChEBI" id="CHEBI:456216"/>
        <dbReference type="EC" id="2.7.4.9"/>
    </reaction>
</comment>
<dbReference type="AlphaFoldDB" id="A0A2T4TZ58"/>
<evidence type="ECO:0000313" key="14">
    <source>
        <dbReference type="Proteomes" id="UP000241436"/>
    </source>
</evidence>
<evidence type="ECO:0000256" key="2">
    <source>
        <dbReference type="ARBA" id="ARBA00012980"/>
    </source>
</evidence>
<evidence type="ECO:0000256" key="3">
    <source>
        <dbReference type="ARBA" id="ARBA00017144"/>
    </source>
</evidence>
<evidence type="ECO:0000256" key="5">
    <source>
        <dbReference type="ARBA" id="ARBA00022727"/>
    </source>
</evidence>
<dbReference type="GO" id="GO:0006227">
    <property type="term" value="P:dUDP biosynthetic process"/>
    <property type="evidence" value="ECO:0007669"/>
    <property type="project" value="TreeGrafter"/>
</dbReference>
<gene>
    <name evidence="11 13" type="primary">tmk</name>
    <name evidence="13" type="ORF">CLG94_04820</name>
</gene>
<dbReference type="PROSITE" id="PS01331">
    <property type="entry name" value="THYMIDYLATE_KINASE"/>
    <property type="match status" value="1"/>
</dbReference>
<feature type="domain" description="Thymidylate kinase-like" evidence="12">
    <location>
        <begin position="8"/>
        <end position="216"/>
    </location>
</feature>
<dbReference type="Pfam" id="PF02223">
    <property type="entry name" value="Thymidylate_kin"/>
    <property type="match status" value="1"/>
</dbReference>
<reference evidence="13 14" key="1">
    <citation type="submission" date="2017-09" db="EMBL/GenBank/DDBJ databases">
        <title>Bloom of a denitrifying methanotroph, Candidatus Methylomirabilis limnetica, in a deep stratified lake.</title>
        <authorList>
            <person name="Graf J.S."/>
            <person name="Marchant H.K."/>
            <person name="Tienken D."/>
            <person name="Hach P.F."/>
            <person name="Brand A."/>
            <person name="Schubert C.J."/>
            <person name="Kuypers M.M."/>
            <person name="Milucka J."/>
        </authorList>
    </citation>
    <scope>NUCLEOTIDE SEQUENCE [LARGE SCALE GENOMIC DNA]</scope>
    <source>
        <strain evidence="13 14">Zug</strain>
    </source>
</reference>
<dbReference type="GO" id="GO:0006235">
    <property type="term" value="P:dTTP biosynthetic process"/>
    <property type="evidence" value="ECO:0007669"/>
    <property type="project" value="UniProtKB-UniRule"/>
</dbReference>
<keyword evidence="5 11" id="KW-0545">Nucleotide biosynthesis</keyword>
<evidence type="ECO:0000256" key="7">
    <source>
        <dbReference type="ARBA" id="ARBA00022777"/>
    </source>
</evidence>
<comment type="function">
    <text evidence="10 11">Phosphorylation of dTMP to form dTDP in both de novo and salvage pathways of dTTP synthesis.</text>
</comment>
<dbReference type="RefSeq" id="WP_107561731.1">
    <property type="nucleotide sequence ID" value="NZ_NVQC01000016.1"/>
</dbReference>
<dbReference type="GO" id="GO:0006233">
    <property type="term" value="P:dTDP biosynthetic process"/>
    <property type="evidence" value="ECO:0007669"/>
    <property type="project" value="InterPro"/>
</dbReference>
<accession>A0A2T4TZ58</accession>